<dbReference type="AlphaFoldDB" id="A0A5K8B1S0"/>
<reference evidence="2" key="1">
    <citation type="journal article" date="2015" name="Insect Biochem. Mol. Biol.">
        <title>A reference gene set for chemosensory receptor genes of Manduca sexta.</title>
        <authorList>
            <person name="Koenig C."/>
            <person name="Hirsh A."/>
            <person name="Bucks S."/>
            <person name="Klinner C."/>
            <person name="Vogel H."/>
            <person name="Shukla A."/>
            <person name="Mansfield J.H."/>
            <person name="Morton B."/>
            <person name="Hansson B.S."/>
            <person name="Grosse-Wilde E."/>
        </authorList>
    </citation>
    <scope>NUCLEOTIDE SEQUENCE</scope>
</reference>
<feature type="transmembrane region" description="Helical" evidence="1">
    <location>
        <begin position="34"/>
        <end position="52"/>
    </location>
</feature>
<evidence type="ECO:0000313" key="4">
    <source>
        <dbReference type="Proteomes" id="UP000791440"/>
    </source>
</evidence>
<name>A0A5K8B1S0_MANSE</name>
<gene>
    <name evidence="2" type="primary">GR30</name>
    <name evidence="3" type="ORF">O3G_MSEX007850</name>
</gene>
<protein>
    <submittedName>
        <fullName evidence="2">Gustatory receptor 30</fullName>
    </submittedName>
</protein>
<organism evidence="2">
    <name type="scientific">Manduca sexta</name>
    <name type="common">Tobacco hawkmoth</name>
    <name type="synonym">Tobacco hornworm</name>
    <dbReference type="NCBI Taxonomy" id="7130"/>
    <lineage>
        <taxon>Eukaryota</taxon>
        <taxon>Metazoa</taxon>
        <taxon>Ecdysozoa</taxon>
        <taxon>Arthropoda</taxon>
        <taxon>Hexapoda</taxon>
        <taxon>Insecta</taxon>
        <taxon>Pterygota</taxon>
        <taxon>Neoptera</taxon>
        <taxon>Endopterygota</taxon>
        <taxon>Lepidoptera</taxon>
        <taxon>Glossata</taxon>
        <taxon>Ditrysia</taxon>
        <taxon>Bombycoidea</taxon>
        <taxon>Sphingidae</taxon>
        <taxon>Sphinginae</taxon>
        <taxon>Sphingini</taxon>
        <taxon>Manduca</taxon>
    </lineage>
</organism>
<keyword evidence="1" id="KW-0812">Transmembrane</keyword>
<evidence type="ECO:0000313" key="3">
    <source>
        <dbReference type="EMBL" id="KAG6452890.1"/>
    </source>
</evidence>
<dbReference type="EMBL" id="JH668431">
    <property type="protein sequence ID" value="KAG6452890.1"/>
    <property type="molecule type" value="Genomic_DNA"/>
</dbReference>
<evidence type="ECO:0000256" key="1">
    <source>
        <dbReference type="SAM" id="Phobius"/>
    </source>
</evidence>
<reference evidence="3" key="2">
    <citation type="journal article" date="2016" name="Insect Biochem. Mol. Biol.">
        <title>Multifaceted biological insights from a draft genome sequence of the tobacco hornworm moth, Manduca sexta.</title>
        <authorList>
            <person name="Kanost M.R."/>
            <person name="Arrese E.L."/>
            <person name="Cao X."/>
            <person name="Chen Y.R."/>
            <person name="Chellapilla S."/>
            <person name="Goldsmith M.R."/>
            <person name="Grosse-Wilde E."/>
            <person name="Heckel D.G."/>
            <person name="Herndon N."/>
            <person name="Jiang H."/>
            <person name="Papanicolaou A."/>
            <person name="Qu J."/>
            <person name="Soulages J.L."/>
            <person name="Vogel H."/>
            <person name="Walters J."/>
            <person name="Waterhouse R.M."/>
            <person name="Ahn S.J."/>
            <person name="Almeida F.C."/>
            <person name="An C."/>
            <person name="Aqrawi P."/>
            <person name="Bretschneider A."/>
            <person name="Bryant W.B."/>
            <person name="Bucks S."/>
            <person name="Chao H."/>
            <person name="Chevignon G."/>
            <person name="Christen J.M."/>
            <person name="Clarke D.F."/>
            <person name="Dittmer N.T."/>
            <person name="Ferguson L.C.F."/>
            <person name="Garavelou S."/>
            <person name="Gordon K.H.J."/>
            <person name="Gunaratna R.T."/>
            <person name="Han Y."/>
            <person name="Hauser F."/>
            <person name="He Y."/>
            <person name="Heidel-Fischer H."/>
            <person name="Hirsh A."/>
            <person name="Hu Y."/>
            <person name="Jiang H."/>
            <person name="Kalra D."/>
            <person name="Klinner C."/>
            <person name="Konig C."/>
            <person name="Kovar C."/>
            <person name="Kroll A.R."/>
            <person name="Kuwar S.S."/>
            <person name="Lee S.L."/>
            <person name="Lehman R."/>
            <person name="Li K."/>
            <person name="Li Z."/>
            <person name="Liang H."/>
            <person name="Lovelace S."/>
            <person name="Lu Z."/>
            <person name="Mansfield J.H."/>
            <person name="McCulloch K.J."/>
            <person name="Mathew T."/>
            <person name="Morton B."/>
            <person name="Muzny D.M."/>
            <person name="Neunemann D."/>
            <person name="Ongeri F."/>
            <person name="Pauchet Y."/>
            <person name="Pu L.L."/>
            <person name="Pyrousis I."/>
            <person name="Rao X.J."/>
            <person name="Redding A."/>
            <person name="Roesel C."/>
            <person name="Sanchez-Gracia A."/>
            <person name="Schaack S."/>
            <person name="Shukla A."/>
            <person name="Tetreau G."/>
            <person name="Wang Y."/>
            <person name="Xiong G.H."/>
            <person name="Traut W."/>
            <person name="Walsh T.K."/>
            <person name="Worley K.C."/>
            <person name="Wu D."/>
            <person name="Wu W."/>
            <person name="Wu Y.Q."/>
            <person name="Zhang X."/>
            <person name="Zou Z."/>
            <person name="Zucker H."/>
            <person name="Briscoe A.D."/>
            <person name="Burmester T."/>
            <person name="Clem R.J."/>
            <person name="Feyereisen R."/>
            <person name="Grimmelikhuijzen C.J.P."/>
            <person name="Hamodrakas S.J."/>
            <person name="Hansson B.S."/>
            <person name="Huguet E."/>
            <person name="Jermiin L.S."/>
            <person name="Lan Q."/>
            <person name="Lehman H.K."/>
            <person name="Lorenzen M."/>
            <person name="Merzendorfer H."/>
            <person name="Michalopoulos I."/>
            <person name="Morton D.B."/>
            <person name="Muthukrishnan S."/>
            <person name="Oakeshott J.G."/>
            <person name="Palmer W."/>
            <person name="Park Y."/>
            <person name="Passarelli A.L."/>
            <person name="Rozas J."/>
            <person name="Schwartz L.M."/>
            <person name="Smith W."/>
            <person name="Southgate A."/>
            <person name="Vilcinskas A."/>
            <person name="Vogt R."/>
            <person name="Wang P."/>
            <person name="Werren J."/>
            <person name="Yu X.Q."/>
            <person name="Zhou J.J."/>
            <person name="Brown S.J."/>
            <person name="Scherer S.E."/>
            <person name="Richards S."/>
            <person name="Blissard G.W."/>
        </authorList>
    </citation>
    <scope>NUCLEOTIDE SEQUENCE</scope>
</reference>
<keyword evidence="4" id="KW-1185">Reference proteome</keyword>
<dbReference type="Proteomes" id="UP000791440">
    <property type="component" value="Unassembled WGS sequence"/>
</dbReference>
<feature type="transmembrane region" description="Helical" evidence="1">
    <location>
        <begin position="64"/>
        <end position="87"/>
    </location>
</feature>
<feature type="transmembrane region" description="Helical" evidence="1">
    <location>
        <begin position="121"/>
        <end position="142"/>
    </location>
</feature>
<dbReference type="OrthoDB" id="7352006at2759"/>
<reference evidence="3" key="3">
    <citation type="submission" date="2020-12" db="EMBL/GenBank/DDBJ databases">
        <authorList>
            <person name="Kanost M."/>
        </authorList>
    </citation>
    <scope>NUCLEOTIDE SEQUENCE</scope>
</reference>
<sequence length="234" mass="27011">MLFKPLLIIQAPLGCARINDFGISIQPLKTWQKIYSICYMILCALAYILYTTNKEGAPTLKSGIVEFIFSAAQLITNTVVNCAVVIVNNLIYTKENVYIFNCLQHIDTKLKVVGKPEHYNAVFNFIICALIFNSFFHVYYIIWGVKSLPLISKWVPLLSHLMIVDDLEMIFIVSVVFLMYKRVKYINKILNQFSSTKWRHSTHVNESVVFRRMWEAFIGIATTVRCLENTSSIY</sequence>
<accession>A0A5K8B1S0</accession>
<keyword evidence="2" id="KW-0675">Receptor</keyword>
<proteinExistence type="evidence at transcript level"/>
<evidence type="ECO:0000313" key="2">
    <source>
        <dbReference type="EMBL" id="CUQ99370.1"/>
    </source>
</evidence>
<keyword evidence="1" id="KW-1133">Transmembrane helix</keyword>
<feature type="non-terminal residue" evidence="2">
    <location>
        <position position="234"/>
    </location>
</feature>
<dbReference type="EMBL" id="LN885223">
    <property type="protein sequence ID" value="CUQ99370.1"/>
    <property type="molecule type" value="mRNA"/>
</dbReference>
<keyword evidence="1" id="KW-0472">Membrane</keyword>
<feature type="transmembrane region" description="Helical" evidence="1">
    <location>
        <begin position="154"/>
        <end position="180"/>
    </location>
</feature>